<dbReference type="AlphaFoldDB" id="X6LGI6"/>
<reference evidence="1 2" key="1">
    <citation type="journal article" date="2013" name="Curr. Biol.">
        <title>The Genome of the Foraminiferan Reticulomyxa filosa.</title>
        <authorList>
            <person name="Glockner G."/>
            <person name="Hulsmann N."/>
            <person name="Schleicher M."/>
            <person name="Noegel A.A."/>
            <person name="Eichinger L."/>
            <person name="Gallinger C."/>
            <person name="Pawlowski J."/>
            <person name="Sierra R."/>
            <person name="Euteneuer U."/>
            <person name="Pillet L."/>
            <person name="Moustafa A."/>
            <person name="Platzer M."/>
            <person name="Groth M."/>
            <person name="Szafranski K."/>
            <person name="Schliwa M."/>
        </authorList>
    </citation>
    <scope>NUCLEOTIDE SEQUENCE [LARGE SCALE GENOMIC DNA]</scope>
</reference>
<dbReference type="Gene3D" id="1.10.10.10">
    <property type="entry name" value="Winged helix-like DNA-binding domain superfamily/Winged helix DNA-binding domain"/>
    <property type="match status" value="1"/>
</dbReference>
<dbReference type="OrthoDB" id="25571at2759"/>
<evidence type="ECO:0000313" key="1">
    <source>
        <dbReference type="EMBL" id="ETO00461.1"/>
    </source>
</evidence>
<dbReference type="InterPro" id="IPR036388">
    <property type="entry name" value="WH-like_DNA-bd_sf"/>
</dbReference>
<proteinExistence type="predicted"/>
<keyword evidence="2" id="KW-1185">Reference proteome</keyword>
<name>X6LGI6_RETFI</name>
<protein>
    <recommendedName>
        <fullName evidence="3">Replication protein A C-terminal domain-containing protein</fullName>
    </recommendedName>
</protein>
<dbReference type="EMBL" id="ASPP01040975">
    <property type="protein sequence ID" value="ETO00461.1"/>
    <property type="molecule type" value="Genomic_DNA"/>
</dbReference>
<dbReference type="Proteomes" id="UP000023152">
    <property type="component" value="Unassembled WGS sequence"/>
</dbReference>
<sequence length="213" mass="25096">FNLLQQRQRYYFQMRLRQLINSKDGKYVNGFVIRKLEERNQWLLHMFEVIYASEINKLEMKRRANQSEHQRISLQLDVHSDTFAIIVDEVIVTSSNRVTHTSRPEPVEKETNKYGDVTEIMSQQAQPTRSLFSQDLEATQGIDSVQKEILAKIKNSKLIATSQGIDFYSILQLMSNRFNSENANELHMHLQQLVDFGYLFNTVDSQHFKFSRF</sequence>
<organism evidence="1 2">
    <name type="scientific">Reticulomyxa filosa</name>
    <dbReference type="NCBI Taxonomy" id="46433"/>
    <lineage>
        <taxon>Eukaryota</taxon>
        <taxon>Sar</taxon>
        <taxon>Rhizaria</taxon>
        <taxon>Retaria</taxon>
        <taxon>Foraminifera</taxon>
        <taxon>Monothalamids</taxon>
        <taxon>Reticulomyxidae</taxon>
        <taxon>Reticulomyxa</taxon>
    </lineage>
</organism>
<gene>
    <name evidence="1" type="ORF">RFI_36983</name>
</gene>
<evidence type="ECO:0008006" key="3">
    <source>
        <dbReference type="Google" id="ProtNLM"/>
    </source>
</evidence>
<evidence type="ECO:0000313" key="2">
    <source>
        <dbReference type="Proteomes" id="UP000023152"/>
    </source>
</evidence>
<accession>X6LGI6</accession>
<feature type="non-terminal residue" evidence="1">
    <location>
        <position position="1"/>
    </location>
</feature>
<comment type="caution">
    <text evidence="1">The sequence shown here is derived from an EMBL/GenBank/DDBJ whole genome shotgun (WGS) entry which is preliminary data.</text>
</comment>